<evidence type="ECO:0000256" key="6">
    <source>
        <dbReference type="ARBA" id="ARBA00023242"/>
    </source>
</evidence>
<gene>
    <name evidence="11" type="ORF">HNY73_018636</name>
</gene>
<evidence type="ECO:0000256" key="8">
    <source>
        <dbReference type="ARBA" id="ARBA00047648"/>
    </source>
</evidence>
<feature type="compositionally biased region" description="Polar residues" evidence="9">
    <location>
        <begin position="319"/>
        <end position="330"/>
    </location>
</feature>
<feature type="region of interest" description="Disordered" evidence="9">
    <location>
        <begin position="128"/>
        <end position="149"/>
    </location>
</feature>
<dbReference type="GO" id="GO:0031490">
    <property type="term" value="F:chromatin DNA binding"/>
    <property type="evidence" value="ECO:0007669"/>
    <property type="project" value="TreeGrafter"/>
</dbReference>
<evidence type="ECO:0000313" key="12">
    <source>
        <dbReference type="Proteomes" id="UP000807504"/>
    </source>
</evidence>
<dbReference type="PROSITE" id="PS51184">
    <property type="entry name" value="JMJC"/>
    <property type="match status" value="1"/>
</dbReference>
<dbReference type="FunFam" id="2.60.120.650:FF:000004">
    <property type="entry name" value="Putative lysine-specific demethylase 3B"/>
    <property type="match status" value="1"/>
</dbReference>
<evidence type="ECO:0000256" key="2">
    <source>
        <dbReference type="ARBA" id="ARBA00004123"/>
    </source>
</evidence>
<comment type="cofactor">
    <cofactor evidence="1">
        <name>Fe(2+)</name>
        <dbReference type="ChEBI" id="CHEBI:29033"/>
    </cofactor>
</comment>
<dbReference type="GO" id="GO:0046872">
    <property type="term" value="F:metal ion binding"/>
    <property type="evidence" value="ECO:0007669"/>
    <property type="project" value="UniProtKB-KW"/>
</dbReference>
<evidence type="ECO:0000256" key="5">
    <source>
        <dbReference type="ARBA" id="ARBA00023004"/>
    </source>
</evidence>
<feature type="compositionally biased region" description="Basic and acidic residues" evidence="9">
    <location>
        <begin position="442"/>
        <end position="478"/>
    </location>
</feature>
<dbReference type="InterPro" id="IPR003347">
    <property type="entry name" value="JmjC_dom"/>
</dbReference>
<reference evidence="11" key="1">
    <citation type="journal article" date="2020" name="bioRxiv">
        <title>Chromosome-level reference genome of the European wasp spider Argiope bruennichi: a resource for studies on range expansion and evolutionary adaptation.</title>
        <authorList>
            <person name="Sheffer M.M."/>
            <person name="Hoppe A."/>
            <person name="Krehenwinkel H."/>
            <person name="Uhl G."/>
            <person name="Kuss A.W."/>
            <person name="Jensen L."/>
            <person name="Jensen C."/>
            <person name="Gillespie R.G."/>
            <person name="Hoff K.J."/>
            <person name="Prost S."/>
        </authorList>
    </citation>
    <scope>NUCLEOTIDE SEQUENCE</scope>
</reference>
<keyword evidence="5" id="KW-0408">Iron</keyword>
<evidence type="ECO:0000313" key="11">
    <source>
        <dbReference type="EMBL" id="KAF8771186.1"/>
    </source>
</evidence>
<evidence type="ECO:0000256" key="9">
    <source>
        <dbReference type="SAM" id="MobiDB-lite"/>
    </source>
</evidence>
<dbReference type="Proteomes" id="UP000807504">
    <property type="component" value="Unassembled WGS sequence"/>
</dbReference>
<feature type="domain" description="JmjC" evidence="10">
    <location>
        <begin position="1102"/>
        <end position="1307"/>
    </location>
</feature>
<dbReference type="GO" id="GO:0000118">
    <property type="term" value="C:histone deacetylase complex"/>
    <property type="evidence" value="ECO:0007669"/>
    <property type="project" value="TreeGrafter"/>
</dbReference>
<dbReference type="EMBL" id="JABXBU010002228">
    <property type="protein sequence ID" value="KAF8771186.1"/>
    <property type="molecule type" value="Genomic_DNA"/>
</dbReference>
<feature type="compositionally biased region" description="Basic residues" evidence="9">
    <location>
        <begin position="36"/>
        <end position="49"/>
    </location>
</feature>
<feature type="region of interest" description="Disordered" evidence="9">
    <location>
        <begin position="1"/>
        <end position="87"/>
    </location>
</feature>
<reference evidence="11" key="2">
    <citation type="submission" date="2020-06" db="EMBL/GenBank/DDBJ databases">
        <authorList>
            <person name="Sheffer M."/>
        </authorList>
    </citation>
    <scope>NUCLEOTIDE SEQUENCE</scope>
</reference>
<evidence type="ECO:0000256" key="3">
    <source>
        <dbReference type="ARBA" id="ARBA00022723"/>
    </source>
</evidence>
<evidence type="ECO:0000256" key="7">
    <source>
        <dbReference type="ARBA" id="ARBA00038951"/>
    </source>
</evidence>
<comment type="caution">
    <text evidence="11">The sequence shown here is derived from an EMBL/GenBank/DDBJ whole genome shotgun (WGS) entry which is preliminary data.</text>
</comment>
<keyword evidence="12" id="KW-1185">Reference proteome</keyword>
<dbReference type="PANTHER" id="PTHR12549:SF38">
    <property type="entry name" value="JMJC DOMAIN-CONTAINING HISTONE DEMETHYLASE 2, ISOFORM A"/>
    <property type="match status" value="1"/>
</dbReference>
<feature type="region of interest" description="Disordered" evidence="9">
    <location>
        <begin position="925"/>
        <end position="944"/>
    </location>
</feature>
<dbReference type="Gene3D" id="2.60.120.650">
    <property type="entry name" value="Cupin"/>
    <property type="match status" value="1"/>
</dbReference>
<protein>
    <recommendedName>
        <fullName evidence="7">[histone H3]-dimethyl-L-lysine(9) demethylase</fullName>
        <ecNumber evidence="7">1.14.11.65</ecNumber>
    </recommendedName>
</protein>
<organism evidence="11 12">
    <name type="scientific">Argiope bruennichi</name>
    <name type="common">Wasp spider</name>
    <name type="synonym">Aranea bruennichi</name>
    <dbReference type="NCBI Taxonomy" id="94029"/>
    <lineage>
        <taxon>Eukaryota</taxon>
        <taxon>Metazoa</taxon>
        <taxon>Ecdysozoa</taxon>
        <taxon>Arthropoda</taxon>
        <taxon>Chelicerata</taxon>
        <taxon>Arachnida</taxon>
        <taxon>Araneae</taxon>
        <taxon>Araneomorphae</taxon>
        <taxon>Entelegynae</taxon>
        <taxon>Araneoidea</taxon>
        <taxon>Araneidae</taxon>
        <taxon>Argiope</taxon>
    </lineage>
</organism>
<evidence type="ECO:0000256" key="1">
    <source>
        <dbReference type="ARBA" id="ARBA00001954"/>
    </source>
</evidence>
<dbReference type="Pfam" id="PF02373">
    <property type="entry name" value="JmjC"/>
    <property type="match status" value="1"/>
</dbReference>
<feature type="compositionally biased region" description="Basic residues" evidence="9">
    <location>
        <begin position="219"/>
        <end position="229"/>
    </location>
</feature>
<feature type="compositionally biased region" description="Basic and acidic residues" evidence="9">
    <location>
        <begin position="68"/>
        <end position="87"/>
    </location>
</feature>
<dbReference type="GO" id="GO:0003712">
    <property type="term" value="F:transcription coregulator activity"/>
    <property type="evidence" value="ECO:0007669"/>
    <property type="project" value="TreeGrafter"/>
</dbReference>
<dbReference type="PANTHER" id="PTHR12549">
    <property type="entry name" value="JMJC DOMAIN-CONTAINING HISTONE DEMETHYLATION PROTEIN"/>
    <property type="match status" value="1"/>
</dbReference>
<accession>A0A8T0EDV4</accession>
<dbReference type="InterPro" id="IPR045109">
    <property type="entry name" value="LSDs-like"/>
</dbReference>
<evidence type="ECO:0000256" key="4">
    <source>
        <dbReference type="ARBA" id="ARBA00023002"/>
    </source>
</evidence>
<feature type="compositionally biased region" description="Polar residues" evidence="9">
    <location>
        <begin position="16"/>
        <end position="32"/>
    </location>
</feature>
<feature type="compositionally biased region" description="Basic and acidic residues" evidence="9">
    <location>
        <begin position="354"/>
        <end position="369"/>
    </location>
</feature>
<dbReference type="GO" id="GO:0000785">
    <property type="term" value="C:chromatin"/>
    <property type="evidence" value="ECO:0007669"/>
    <property type="project" value="TreeGrafter"/>
</dbReference>
<dbReference type="GO" id="GO:0006357">
    <property type="term" value="P:regulation of transcription by RNA polymerase II"/>
    <property type="evidence" value="ECO:0007669"/>
    <property type="project" value="TreeGrafter"/>
</dbReference>
<sequence>MANVQAGEYSSDETGRSVQSTEDVESEYTSCNESKKRGRKPKHRSKLKSKANISEKSGSKKKSNRRKSSCDDSRYESDDMKNKMYDNNDSYLKVDIKHEVLSDDAHSAMSDINPPSLLTRLRQRKLERRRASRGTASTASTCSTLDSDVRKTQSEPILITIDSDSEEDEAPTVTVRPNRTARVHGEIVRKFSKLTRSNVEGSKYAETTEYDSEDENVAKKKRKRRKKSIKLMSISPEMNKPVSSRSANKRKLDAKKLGKTHIHVYTPLKQTRRLKIRNLRKRFEQRQKKITLSKRAEVFLRRTSSRLSAVSADKRQSPRRSSLTTGLGTSNEEKEPAKVGRPKRKVSSSQIKNNIKDENANENLSKKKMVDNNDIEDDIRKIISASKPNLITEDKSIKSSSDVQDMKSTVDTKSNFKASDGTKSSQNNIDNSIDTNQSADSDSGKADNDAEMKCEDPLLDSKKDESKRSIESDLEKIRTNTPDTMIEAPVKNTSDEERKTRNGGLSGKSKSEKGSSHKKKNIKVKTPIPGIIRKRGRPRLSESNQNIKPIKGTSFFESHSHVAFLQNTFCFDVASKLSKCRECRLAMHRTNRRMYNSYCRFMEYRKLCFSKTGQIFSAGFSHPSDATNEHLSLWLPQPQDPPKDLNFETAKSLLEHTGDQFCDLIEQEKEALSLHIGDPQFLTWKRIVQGVREMCDVCSTTIFNIHWVCPTCGFSVCIDCYKVRKLGVVDKTEADEEQPKDRDEFNWLLCTMRQPHDQKGLVLTQMIPGDALWIMKDLLHKARLRLGIPSYCKCNPPVTSTPDKIISTGINKQLMSCVTRSFTSERNHGFSFEKTSRNDIGYDDLDIEVSDAAMRWLEGNSMHGDNMNNNLPMTDDAFNSFEDFNLLSNSLLLDNQDITSGSESEGATFSLDDIIASVTKSCQSKDPEKNISKQFNKRYPQPKSGRDPLPIRIYTKIESDLAFSTVPHSWFCNGRLLFLEKSDHKDNLALFQEQWKRGQPVLVKNVQKNLDMTLWHPDGFCRDFGDVKNDLVDCKTGAILKSLPMRRFWEGFENFSKRLTDENNEYMLLKLKDWPPGEDFSEKLPTRFEDLMKGLPLPEYTHRNGILNLAGRLPSFFVRPDLGPKMYNAYGSALYPTKGTTNLHLDVSDAVNVMVYVGIPLDGNSELHIQEALKAIDEGGCDSLMRARVRQRDTKPGALWHIYNARDADKIRELLNKVAVERGEKLEAHNDPIHDQSWYLDTELRLRLYREYGVEGYAIAQCLGDAVFIPAGAPHQVRNLHSCVKVAEDFVSPENIAHCFKLTQEFRNLSDTHTNHEDKLQIKNIIYHVIKDSLSHLLPTNETIITS</sequence>
<feature type="compositionally biased region" description="Low complexity" evidence="9">
    <location>
        <begin position="133"/>
        <end position="144"/>
    </location>
</feature>
<feature type="compositionally biased region" description="Polar residues" evidence="9">
    <location>
        <begin position="411"/>
        <end position="441"/>
    </location>
</feature>
<dbReference type="EC" id="1.14.11.65" evidence="7"/>
<comment type="subcellular location">
    <subcellularLocation>
        <location evidence="2">Nucleus</location>
    </subcellularLocation>
</comment>
<keyword evidence="4" id="KW-0560">Oxidoreductase</keyword>
<feature type="region of interest" description="Disordered" evidence="9">
    <location>
        <begin position="306"/>
        <end position="369"/>
    </location>
</feature>
<keyword evidence="6" id="KW-0539">Nucleus</keyword>
<evidence type="ECO:0000259" key="10">
    <source>
        <dbReference type="PROSITE" id="PS51184"/>
    </source>
</evidence>
<feature type="region of interest" description="Disordered" evidence="9">
    <location>
        <begin position="207"/>
        <end position="230"/>
    </location>
</feature>
<feature type="region of interest" description="Disordered" evidence="9">
    <location>
        <begin position="395"/>
        <end position="524"/>
    </location>
</feature>
<proteinExistence type="predicted"/>
<dbReference type="GO" id="GO:0140683">
    <property type="term" value="F:histone H3K9me/H3K9me2 demethylase activity"/>
    <property type="evidence" value="ECO:0007669"/>
    <property type="project" value="UniProtKB-EC"/>
</dbReference>
<comment type="catalytic activity">
    <reaction evidence="8">
        <text>N(6),N(6)-dimethyl-L-lysyl(9)-[histone H3] + 2 2-oxoglutarate + 2 O2 = L-lysyl(9)-[histone H3] + 2 formaldehyde + 2 succinate + 2 CO2</text>
        <dbReference type="Rhea" id="RHEA:60188"/>
        <dbReference type="Rhea" id="RHEA-COMP:15541"/>
        <dbReference type="Rhea" id="RHEA-COMP:15546"/>
        <dbReference type="ChEBI" id="CHEBI:15379"/>
        <dbReference type="ChEBI" id="CHEBI:16526"/>
        <dbReference type="ChEBI" id="CHEBI:16810"/>
        <dbReference type="ChEBI" id="CHEBI:16842"/>
        <dbReference type="ChEBI" id="CHEBI:29969"/>
        <dbReference type="ChEBI" id="CHEBI:30031"/>
        <dbReference type="ChEBI" id="CHEBI:61976"/>
        <dbReference type="EC" id="1.14.11.65"/>
    </reaction>
</comment>
<dbReference type="SMART" id="SM00558">
    <property type="entry name" value="JmjC"/>
    <property type="match status" value="1"/>
</dbReference>
<keyword evidence="3" id="KW-0479">Metal-binding</keyword>
<name>A0A8T0EDV4_ARGBR</name>
<dbReference type="SUPFAM" id="SSF51197">
    <property type="entry name" value="Clavaminate synthase-like"/>
    <property type="match status" value="1"/>
</dbReference>